<organism evidence="2 3">
    <name type="scientific">Marinobacter persicus</name>
    <dbReference type="NCBI Taxonomy" id="930118"/>
    <lineage>
        <taxon>Bacteria</taxon>
        <taxon>Pseudomonadati</taxon>
        <taxon>Pseudomonadota</taxon>
        <taxon>Gammaproteobacteria</taxon>
        <taxon>Pseudomonadales</taxon>
        <taxon>Marinobacteraceae</taxon>
        <taxon>Marinobacter</taxon>
    </lineage>
</organism>
<dbReference type="PANTHER" id="PTHR36417:SF2">
    <property type="entry name" value="SELENOPROTEIN DOMAIN PROTEIN (AFU_ORTHOLOGUE AFUA_1G05220)"/>
    <property type="match status" value="1"/>
</dbReference>
<dbReference type="NCBIfam" id="TIGR02174">
    <property type="entry name" value="CXXU_selWTH"/>
    <property type="match status" value="1"/>
</dbReference>
<keyword evidence="3" id="KW-1185">Reference proteome</keyword>
<dbReference type="AlphaFoldDB" id="A0A1I3Q073"/>
<protein>
    <submittedName>
        <fullName evidence="2">Selenoprotein W-related protein</fullName>
    </submittedName>
</protein>
<evidence type="ECO:0000313" key="3">
    <source>
        <dbReference type="Proteomes" id="UP000199445"/>
    </source>
</evidence>
<name>A0A1I3Q073_9GAMM</name>
<dbReference type="Proteomes" id="UP000199445">
    <property type="component" value="Unassembled WGS sequence"/>
</dbReference>
<evidence type="ECO:0000313" key="2">
    <source>
        <dbReference type="EMBL" id="SFJ27243.1"/>
    </source>
</evidence>
<dbReference type="EMBL" id="FOSC01000001">
    <property type="protein sequence ID" value="SFJ27243.1"/>
    <property type="molecule type" value="Genomic_DNA"/>
</dbReference>
<dbReference type="RefSeq" id="WP_091700964.1">
    <property type="nucleotide sequence ID" value="NZ_BMYN01000011.1"/>
</dbReference>
<dbReference type="InterPro" id="IPR036249">
    <property type="entry name" value="Thioredoxin-like_sf"/>
</dbReference>
<proteinExistence type="predicted"/>
<dbReference type="OrthoDB" id="9811366at2"/>
<reference evidence="2 3" key="1">
    <citation type="submission" date="2016-10" db="EMBL/GenBank/DDBJ databases">
        <authorList>
            <person name="de Groot N.N."/>
        </authorList>
    </citation>
    <scope>NUCLEOTIDE SEQUENCE [LARGE SCALE GENOMIC DNA]</scope>
    <source>
        <strain evidence="2 3">IBRC-M 10445</strain>
    </source>
</reference>
<dbReference type="InterPro" id="IPR011893">
    <property type="entry name" value="Selenoprotein_Rdx-typ"/>
</dbReference>
<dbReference type="SUPFAM" id="SSF52833">
    <property type="entry name" value="Thioredoxin-like"/>
    <property type="match status" value="1"/>
</dbReference>
<evidence type="ECO:0000256" key="1">
    <source>
        <dbReference type="ARBA" id="ARBA00023284"/>
    </source>
</evidence>
<accession>A0A1I3Q073</accession>
<dbReference type="Gene3D" id="3.40.30.10">
    <property type="entry name" value="Glutaredoxin"/>
    <property type="match status" value="1"/>
</dbReference>
<dbReference type="PANTHER" id="PTHR36417">
    <property type="entry name" value="SELENOPROTEIN DOMAIN PROTEIN (AFU_ORTHOLOGUE AFUA_1G05220)"/>
    <property type="match status" value="1"/>
</dbReference>
<sequence>MPNKIDIHYCTGCRWLLRSAWMAQELLTTFEGDINELSLHPGTGGIFEIYVNGERIWSRKDDGGFPEIKQLKQLVRDQIDPQRSLGHSDTDSRTSR</sequence>
<dbReference type="Pfam" id="PF10262">
    <property type="entry name" value="Rdx"/>
    <property type="match status" value="1"/>
</dbReference>
<gene>
    <name evidence="2" type="ORF">SAMN05216429_101370</name>
</gene>
<keyword evidence="1" id="KW-0676">Redox-active center</keyword>